<keyword evidence="5" id="KW-1185">Reference proteome</keyword>
<dbReference type="InterPro" id="IPR002933">
    <property type="entry name" value="Peptidase_M20"/>
</dbReference>
<gene>
    <name evidence="4" type="ORF">DEF24_24895</name>
</gene>
<comment type="caution">
    <text evidence="4">The sequence shown here is derived from an EMBL/GenBank/DDBJ whole genome shotgun (WGS) entry which is preliminary data.</text>
</comment>
<dbReference type="PANTHER" id="PTHR11014:SF63">
    <property type="entry name" value="METALLOPEPTIDASE, PUTATIVE (AFU_ORTHOLOGUE AFUA_6G09600)-RELATED"/>
    <property type="match status" value="1"/>
</dbReference>
<evidence type="ECO:0000256" key="2">
    <source>
        <dbReference type="SAM" id="MobiDB-lite"/>
    </source>
</evidence>
<name>A0A368SYY9_9ACTN</name>
<feature type="region of interest" description="Disordered" evidence="2">
    <location>
        <begin position="499"/>
        <end position="704"/>
    </location>
</feature>
<evidence type="ECO:0000256" key="1">
    <source>
        <dbReference type="ARBA" id="ARBA00022801"/>
    </source>
</evidence>
<feature type="compositionally biased region" description="Basic residues" evidence="2">
    <location>
        <begin position="605"/>
        <end position="621"/>
    </location>
</feature>
<dbReference type="Pfam" id="PF07687">
    <property type="entry name" value="M20_dimer"/>
    <property type="match status" value="1"/>
</dbReference>
<feature type="compositionally biased region" description="Pro residues" evidence="2">
    <location>
        <begin position="460"/>
        <end position="474"/>
    </location>
</feature>
<evidence type="ECO:0000259" key="3">
    <source>
        <dbReference type="Pfam" id="PF07687"/>
    </source>
</evidence>
<dbReference type="AlphaFoldDB" id="A0A368SYY9"/>
<dbReference type="NCBIfam" id="TIGR01891">
    <property type="entry name" value="amidohydrolases"/>
    <property type="match status" value="1"/>
</dbReference>
<dbReference type="GO" id="GO:0019877">
    <property type="term" value="P:diaminopimelate biosynthetic process"/>
    <property type="evidence" value="ECO:0007669"/>
    <property type="project" value="UniProtKB-ARBA"/>
</dbReference>
<dbReference type="EMBL" id="QEIN01000312">
    <property type="protein sequence ID" value="RCV49769.1"/>
    <property type="molecule type" value="Genomic_DNA"/>
</dbReference>
<dbReference type="SUPFAM" id="SSF55031">
    <property type="entry name" value="Bacterial exopeptidase dimerisation domain"/>
    <property type="match status" value="1"/>
</dbReference>
<keyword evidence="1 4" id="KW-0378">Hydrolase</keyword>
<feature type="region of interest" description="Disordered" evidence="2">
    <location>
        <begin position="441"/>
        <end position="487"/>
    </location>
</feature>
<reference evidence="4 5" key="1">
    <citation type="submission" date="2018-04" db="EMBL/GenBank/DDBJ databases">
        <title>Novel actinobacteria from marine sediment.</title>
        <authorList>
            <person name="Ng Z.Y."/>
            <person name="Tan G.Y.A."/>
        </authorList>
    </citation>
    <scope>NUCLEOTIDE SEQUENCE [LARGE SCALE GENOMIC DNA]</scope>
    <source>
        <strain evidence="4 5">TPS81</strain>
    </source>
</reference>
<dbReference type="FunFam" id="3.30.70.360:FF:000001">
    <property type="entry name" value="N-acetyldiaminopimelate deacetylase"/>
    <property type="match status" value="1"/>
</dbReference>
<dbReference type="OrthoDB" id="9777385at2"/>
<dbReference type="PANTHER" id="PTHR11014">
    <property type="entry name" value="PEPTIDASE M20 FAMILY MEMBER"/>
    <property type="match status" value="1"/>
</dbReference>
<proteinExistence type="predicted"/>
<dbReference type="RefSeq" id="WP_114433599.1">
    <property type="nucleotide sequence ID" value="NZ_QEIN01000312.1"/>
</dbReference>
<sequence>MEAVPQAVDPQRVAQRGSAVMGLVDEIFPLVEGFYVDLHRNPELSHQEHRTARAVAEWLSRAGFEVATGIGGTGVVGVLRNGDGPTVLLRGDMDALPVEERTGLPYASTARGVDGDGNEVPIMHACGHDLHTACLVGTADLLAGAREQWSGTLMIVAQPAEETVDGAAGMLRDGVYERFGRPDVALAQHVGPQPAGMIGHRAGVILGAGTTLQVRIHGTGGHASRPHTAVDPVVIAANIVNRLQTIVSREVDPGEMAVVTVGVLRAGTKANIIPDEAYLEVNTRALNERVGRQLQTAVERIVRAEAAASGAPREPEITLAQQAGVTDNDPAETAALAAAHRAYFGDAYVVDFPEPFSGSEDFGEFGLPGDDDPVPYVFWFLGGTPHDVWAAAPGETPYEKLGTLPSNHSPFFAPDREPTLRAGLAALTIGALTYLARPEDTASGVPQLPSAFGMDGAGPAEPPAAEPYPQPPAEPAGVSGEDGAGSTRQADMAALLADDEPAPAAPERAGRHAGGDLLDPPPAPRGPVHGTETGPSQPFGRTDPPSGPAFSAPAPQGAPISAPPPPPGAVPYRPESDRDLGADEPPQGAPISAPPPPPGAVPGRTSRRRVLRSRRRLRRRGPCPTSPRPTATPVRTNRRTASSSAPGPPLRPGRRWRRSGAAAARAGCEVRRRRRRTREGVPVRWPRRVPRGVSGVGRGPRPPS</sequence>
<evidence type="ECO:0000313" key="5">
    <source>
        <dbReference type="Proteomes" id="UP000253318"/>
    </source>
</evidence>
<evidence type="ECO:0000313" key="4">
    <source>
        <dbReference type="EMBL" id="RCV49769.1"/>
    </source>
</evidence>
<dbReference type="GO" id="GO:0050118">
    <property type="term" value="F:N-acetyldiaminopimelate deacetylase activity"/>
    <property type="evidence" value="ECO:0007669"/>
    <property type="project" value="UniProtKB-ARBA"/>
</dbReference>
<dbReference type="Gene3D" id="3.30.70.360">
    <property type="match status" value="1"/>
</dbReference>
<dbReference type="InterPro" id="IPR011650">
    <property type="entry name" value="Peptidase_M20_dimer"/>
</dbReference>
<protein>
    <submittedName>
        <fullName evidence="4">Amidohydrolase</fullName>
    </submittedName>
</protein>
<dbReference type="Proteomes" id="UP000253318">
    <property type="component" value="Unassembled WGS sequence"/>
</dbReference>
<dbReference type="Gene3D" id="3.40.630.10">
    <property type="entry name" value="Zn peptidases"/>
    <property type="match status" value="1"/>
</dbReference>
<dbReference type="Pfam" id="PF01546">
    <property type="entry name" value="Peptidase_M20"/>
    <property type="match status" value="1"/>
</dbReference>
<organism evidence="4 5">
    <name type="scientific">Marinitenerispora sediminis</name>
    <dbReference type="NCBI Taxonomy" id="1931232"/>
    <lineage>
        <taxon>Bacteria</taxon>
        <taxon>Bacillati</taxon>
        <taxon>Actinomycetota</taxon>
        <taxon>Actinomycetes</taxon>
        <taxon>Streptosporangiales</taxon>
        <taxon>Nocardiopsidaceae</taxon>
        <taxon>Marinitenerispora</taxon>
    </lineage>
</organism>
<feature type="compositionally biased region" description="Low complexity" evidence="2">
    <location>
        <begin position="548"/>
        <end position="560"/>
    </location>
</feature>
<dbReference type="InterPro" id="IPR036264">
    <property type="entry name" value="Bact_exopeptidase_dim_dom"/>
</dbReference>
<dbReference type="InterPro" id="IPR017439">
    <property type="entry name" value="Amidohydrolase"/>
</dbReference>
<dbReference type="SUPFAM" id="SSF53187">
    <property type="entry name" value="Zn-dependent exopeptidases"/>
    <property type="match status" value="1"/>
</dbReference>
<feature type="domain" description="Peptidase M20 dimerisation" evidence="3">
    <location>
        <begin position="212"/>
        <end position="307"/>
    </location>
</feature>
<accession>A0A368SYY9</accession>